<name>A0A9D9NIQ6_9BACT</name>
<dbReference type="PANTHER" id="PTHR42852">
    <property type="entry name" value="THIOL:DISULFIDE INTERCHANGE PROTEIN DSBE"/>
    <property type="match status" value="1"/>
</dbReference>
<accession>A0A9D9NIQ6</accession>
<evidence type="ECO:0000256" key="3">
    <source>
        <dbReference type="ARBA" id="ARBA00023157"/>
    </source>
</evidence>
<evidence type="ECO:0000313" key="6">
    <source>
        <dbReference type="EMBL" id="MBO8475264.1"/>
    </source>
</evidence>
<evidence type="ECO:0000256" key="4">
    <source>
        <dbReference type="ARBA" id="ARBA00023284"/>
    </source>
</evidence>
<keyword evidence="4" id="KW-0676">Redox-active center</keyword>
<dbReference type="GO" id="GO:0030313">
    <property type="term" value="C:cell envelope"/>
    <property type="evidence" value="ECO:0007669"/>
    <property type="project" value="UniProtKB-SubCell"/>
</dbReference>
<dbReference type="Gene3D" id="3.40.30.10">
    <property type="entry name" value="Glutaredoxin"/>
    <property type="match status" value="1"/>
</dbReference>
<dbReference type="Pfam" id="PF08534">
    <property type="entry name" value="Redoxin"/>
    <property type="match status" value="1"/>
</dbReference>
<comment type="subcellular location">
    <subcellularLocation>
        <location evidence="1">Cell envelope</location>
    </subcellularLocation>
</comment>
<organism evidence="6 7">
    <name type="scientific">Candidatus Cryptobacteroides faecigallinarum</name>
    <dbReference type="NCBI Taxonomy" id="2840763"/>
    <lineage>
        <taxon>Bacteria</taxon>
        <taxon>Pseudomonadati</taxon>
        <taxon>Bacteroidota</taxon>
        <taxon>Bacteroidia</taxon>
        <taxon>Bacteroidales</taxon>
        <taxon>Candidatus Cryptobacteroides</taxon>
    </lineage>
</organism>
<comment type="caution">
    <text evidence="6">The sequence shown here is derived from an EMBL/GenBank/DDBJ whole genome shotgun (WGS) entry which is preliminary data.</text>
</comment>
<dbReference type="GO" id="GO:0017004">
    <property type="term" value="P:cytochrome complex assembly"/>
    <property type="evidence" value="ECO:0007669"/>
    <property type="project" value="UniProtKB-KW"/>
</dbReference>
<reference evidence="6" key="1">
    <citation type="submission" date="2020-10" db="EMBL/GenBank/DDBJ databases">
        <authorList>
            <person name="Gilroy R."/>
        </authorList>
    </citation>
    <scope>NUCLEOTIDE SEQUENCE</scope>
    <source>
        <strain evidence="6">B1-13419</strain>
    </source>
</reference>
<proteinExistence type="predicted"/>
<dbReference type="InterPro" id="IPR013740">
    <property type="entry name" value="Redoxin"/>
</dbReference>
<evidence type="ECO:0000256" key="1">
    <source>
        <dbReference type="ARBA" id="ARBA00004196"/>
    </source>
</evidence>
<dbReference type="PROSITE" id="PS51352">
    <property type="entry name" value="THIOREDOXIN_2"/>
    <property type="match status" value="1"/>
</dbReference>
<protein>
    <submittedName>
        <fullName evidence="6">TlpA family protein disulfide reductase</fullName>
    </submittedName>
</protein>
<reference evidence="6" key="2">
    <citation type="journal article" date="2021" name="PeerJ">
        <title>Extensive microbial diversity within the chicken gut microbiome revealed by metagenomics and culture.</title>
        <authorList>
            <person name="Gilroy R."/>
            <person name="Ravi A."/>
            <person name="Getino M."/>
            <person name="Pursley I."/>
            <person name="Horton D.L."/>
            <person name="Alikhan N.F."/>
            <person name="Baker D."/>
            <person name="Gharbi K."/>
            <person name="Hall N."/>
            <person name="Watson M."/>
            <person name="Adriaenssens E.M."/>
            <person name="Foster-Nyarko E."/>
            <person name="Jarju S."/>
            <person name="Secka A."/>
            <person name="Antonio M."/>
            <person name="Oren A."/>
            <person name="Chaudhuri R.R."/>
            <person name="La Ragione R."/>
            <person name="Hildebrand F."/>
            <person name="Pallen M.J."/>
        </authorList>
    </citation>
    <scope>NUCLEOTIDE SEQUENCE</scope>
    <source>
        <strain evidence="6">B1-13419</strain>
    </source>
</reference>
<evidence type="ECO:0000313" key="7">
    <source>
        <dbReference type="Proteomes" id="UP000823757"/>
    </source>
</evidence>
<dbReference type="PANTHER" id="PTHR42852:SF6">
    <property type="entry name" value="THIOL:DISULFIDE INTERCHANGE PROTEIN DSBE"/>
    <property type="match status" value="1"/>
</dbReference>
<keyword evidence="2" id="KW-0201">Cytochrome c-type biogenesis</keyword>
<feature type="domain" description="Thioredoxin" evidence="5">
    <location>
        <begin position="309"/>
        <end position="449"/>
    </location>
</feature>
<dbReference type="Proteomes" id="UP000823757">
    <property type="component" value="Unassembled WGS sequence"/>
</dbReference>
<dbReference type="GO" id="GO:0016491">
    <property type="term" value="F:oxidoreductase activity"/>
    <property type="evidence" value="ECO:0007669"/>
    <property type="project" value="InterPro"/>
</dbReference>
<evidence type="ECO:0000259" key="5">
    <source>
        <dbReference type="PROSITE" id="PS51352"/>
    </source>
</evidence>
<gene>
    <name evidence="6" type="ORF">IAB91_08255</name>
</gene>
<dbReference type="InterPro" id="IPR050553">
    <property type="entry name" value="Thioredoxin_ResA/DsbE_sf"/>
</dbReference>
<dbReference type="AlphaFoldDB" id="A0A9D9NIQ6"/>
<sequence>MKNIICLTMVSLLCICCARENTARLEFEVTDPAASTVVVVCHTDINEIALDENGRGTCILDGIDAAYARVYYGPGMKRIYVEKGDKAKISFQGNDFNGTFLFKGRKAPAVEYLNTVELTAMPDETYALDFGEFLSKTENKIDDAMRLLHARDLAGTGNFIEMEKGRITYSYANTLLMYPVAHVLMARNPMYRPDEAYYDVIRSYAVQNPEYADLDEYREFMVESAHALDPANRDVKELYPKLVAEMRYIANNYTDEKVRQTLLHHIAIPYIDNFGTDGIQDMINIYRTYVSDPSMTEEFNVKCDKWDRKKPGRMSADFTAVDINGREYTLDDFKGKYLYIDIWATWCQPCRQELPHLKVLEEQFKGRAITFLSLSADSDKSKWEARVKEGDMPGVQLYLGNNSDFLTAYGISGIPRFILLDRDGKIINSEMTRPSSDDTAEILSELKGI</sequence>
<dbReference type="InterPro" id="IPR036249">
    <property type="entry name" value="Thioredoxin-like_sf"/>
</dbReference>
<keyword evidence="3" id="KW-1015">Disulfide bond</keyword>
<dbReference type="InterPro" id="IPR013766">
    <property type="entry name" value="Thioredoxin_domain"/>
</dbReference>
<dbReference type="SUPFAM" id="SSF52833">
    <property type="entry name" value="Thioredoxin-like"/>
    <property type="match status" value="1"/>
</dbReference>
<evidence type="ECO:0000256" key="2">
    <source>
        <dbReference type="ARBA" id="ARBA00022748"/>
    </source>
</evidence>
<dbReference type="CDD" id="cd02966">
    <property type="entry name" value="TlpA_like_family"/>
    <property type="match status" value="1"/>
</dbReference>
<dbReference type="EMBL" id="JADIMD010000121">
    <property type="protein sequence ID" value="MBO8475264.1"/>
    <property type="molecule type" value="Genomic_DNA"/>
</dbReference>